<protein>
    <submittedName>
        <fullName evidence="2">Uncharacterized protein</fullName>
    </submittedName>
</protein>
<accession>A0A917HSM2</accession>
<dbReference type="AlphaFoldDB" id="A0A917HSM2"/>
<dbReference type="EMBL" id="BMJW01000001">
    <property type="protein sequence ID" value="GGG88206.1"/>
    <property type="molecule type" value="Genomic_DNA"/>
</dbReference>
<keyword evidence="1" id="KW-0812">Transmembrane</keyword>
<evidence type="ECO:0000256" key="1">
    <source>
        <dbReference type="SAM" id="Phobius"/>
    </source>
</evidence>
<name>A0A917HSM2_9FLAO</name>
<keyword evidence="1" id="KW-1133">Transmembrane helix</keyword>
<evidence type="ECO:0000313" key="2">
    <source>
        <dbReference type="EMBL" id="GGG88206.1"/>
    </source>
</evidence>
<feature type="transmembrane region" description="Helical" evidence="1">
    <location>
        <begin position="9"/>
        <end position="25"/>
    </location>
</feature>
<reference evidence="2" key="2">
    <citation type="submission" date="2020-09" db="EMBL/GenBank/DDBJ databases">
        <authorList>
            <person name="Sun Q."/>
            <person name="Zhou Y."/>
        </authorList>
    </citation>
    <scope>NUCLEOTIDE SEQUENCE</scope>
    <source>
        <strain evidence="2">CGMCC 1.15763</strain>
    </source>
</reference>
<reference evidence="2" key="1">
    <citation type="journal article" date="2014" name="Int. J. Syst. Evol. Microbiol.">
        <title>Complete genome sequence of Corynebacterium casei LMG S-19264T (=DSM 44701T), isolated from a smear-ripened cheese.</title>
        <authorList>
            <consortium name="US DOE Joint Genome Institute (JGI-PGF)"/>
            <person name="Walter F."/>
            <person name="Albersmeier A."/>
            <person name="Kalinowski J."/>
            <person name="Ruckert C."/>
        </authorList>
    </citation>
    <scope>NUCLEOTIDE SEQUENCE</scope>
    <source>
        <strain evidence="2">CGMCC 1.15763</strain>
    </source>
</reference>
<organism evidence="2 3">
    <name type="scientific">Polaribacter pacificus</name>
    <dbReference type="NCBI Taxonomy" id="1775173"/>
    <lineage>
        <taxon>Bacteria</taxon>
        <taxon>Pseudomonadati</taxon>
        <taxon>Bacteroidota</taxon>
        <taxon>Flavobacteriia</taxon>
        <taxon>Flavobacteriales</taxon>
        <taxon>Flavobacteriaceae</taxon>
    </lineage>
</organism>
<dbReference type="RefSeq" id="WP_340820319.1">
    <property type="nucleotide sequence ID" value="NZ_CP150664.1"/>
</dbReference>
<comment type="caution">
    <text evidence="2">The sequence shown here is derived from an EMBL/GenBank/DDBJ whole genome shotgun (WGS) entry which is preliminary data.</text>
</comment>
<gene>
    <name evidence="2" type="ORF">GCM10011416_00560</name>
</gene>
<dbReference type="Proteomes" id="UP000633278">
    <property type="component" value="Unassembled WGS sequence"/>
</dbReference>
<proteinExistence type="predicted"/>
<sequence>MQLIMKNKYWFSLILFFIIGLLLIYKDSIYITEKVYIIFKKNDVFYKNENNKDIYYYVKEGRVLELARLKSKNTVAKKLQKIKNLNIITIDSLSKIVPFSEYDTYNWDKNKLDRLKKIRMFIIEVDSLNNKVKIQEVYQPFSESDEPL</sequence>
<evidence type="ECO:0000313" key="3">
    <source>
        <dbReference type="Proteomes" id="UP000633278"/>
    </source>
</evidence>
<keyword evidence="3" id="KW-1185">Reference proteome</keyword>
<keyword evidence="1" id="KW-0472">Membrane</keyword>